<evidence type="ECO:0000313" key="7">
    <source>
        <dbReference type="EMBL" id="QJR38197.1"/>
    </source>
</evidence>
<evidence type="ECO:0000256" key="5">
    <source>
        <dbReference type="ARBA" id="ARBA00022691"/>
    </source>
</evidence>
<dbReference type="PROSITE" id="PS50123">
    <property type="entry name" value="CHER"/>
    <property type="match status" value="1"/>
</dbReference>
<dbReference type="GO" id="GO:0008983">
    <property type="term" value="F:protein-glutamate O-methyltransferase activity"/>
    <property type="evidence" value="ECO:0007669"/>
    <property type="project" value="UniProtKB-EC"/>
</dbReference>
<dbReference type="InterPro" id="IPR050903">
    <property type="entry name" value="Bact_Chemotaxis_MeTrfase"/>
</dbReference>
<dbReference type="PANTHER" id="PTHR24422">
    <property type="entry name" value="CHEMOTAXIS PROTEIN METHYLTRANSFERASE"/>
    <property type="match status" value="1"/>
</dbReference>
<dbReference type="InterPro" id="IPR022641">
    <property type="entry name" value="CheR_N"/>
</dbReference>
<dbReference type="Gene3D" id="3.40.50.150">
    <property type="entry name" value="Vaccinia Virus protein VP39"/>
    <property type="match status" value="1"/>
</dbReference>
<dbReference type="PRINTS" id="PR00996">
    <property type="entry name" value="CHERMTFRASE"/>
</dbReference>
<gene>
    <name evidence="7" type="ORF">HKW67_10790</name>
</gene>
<dbReference type="SMART" id="SM00138">
    <property type="entry name" value="MeTrc"/>
    <property type="match status" value="1"/>
</dbReference>
<dbReference type="GO" id="GO:0032259">
    <property type="term" value="P:methylation"/>
    <property type="evidence" value="ECO:0007669"/>
    <property type="project" value="UniProtKB-KW"/>
</dbReference>
<evidence type="ECO:0000256" key="4">
    <source>
        <dbReference type="ARBA" id="ARBA00022679"/>
    </source>
</evidence>
<proteinExistence type="predicted"/>
<comment type="catalytic activity">
    <reaction evidence="1">
        <text>L-glutamyl-[protein] + S-adenosyl-L-methionine = [protein]-L-glutamate 5-O-methyl ester + S-adenosyl-L-homocysteine</text>
        <dbReference type="Rhea" id="RHEA:24452"/>
        <dbReference type="Rhea" id="RHEA-COMP:10208"/>
        <dbReference type="Rhea" id="RHEA-COMP:10311"/>
        <dbReference type="ChEBI" id="CHEBI:29973"/>
        <dbReference type="ChEBI" id="CHEBI:57856"/>
        <dbReference type="ChEBI" id="CHEBI:59789"/>
        <dbReference type="ChEBI" id="CHEBI:82795"/>
        <dbReference type="EC" id="2.1.1.80"/>
    </reaction>
</comment>
<name>A0A6M4IXB0_9BACT</name>
<accession>A0A6M4IXB0</accession>
<dbReference type="InterPro" id="IPR036804">
    <property type="entry name" value="CheR_N_sf"/>
</dbReference>
<dbReference type="PANTHER" id="PTHR24422:SF21">
    <property type="entry name" value="CHEMOTAXIS PROTEIN METHYLTRANSFERASE 1"/>
    <property type="match status" value="1"/>
</dbReference>
<keyword evidence="4 7" id="KW-0808">Transferase</keyword>
<dbReference type="InterPro" id="IPR029063">
    <property type="entry name" value="SAM-dependent_MTases_sf"/>
</dbReference>
<dbReference type="SUPFAM" id="SSF47757">
    <property type="entry name" value="Chemotaxis receptor methyltransferase CheR, N-terminal domain"/>
    <property type="match status" value="1"/>
</dbReference>
<evidence type="ECO:0000313" key="8">
    <source>
        <dbReference type="Proteomes" id="UP000500938"/>
    </source>
</evidence>
<evidence type="ECO:0000259" key="6">
    <source>
        <dbReference type="PROSITE" id="PS50123"/>
    </source>
</evidence>
<keyword evidence="3 7" id="KW-0489">Methyltransferase</keyword>
<feature type="domain" description="CheR-type methyltransferase" evidence="6">
    <location>
        <begin position="1"/>
        <end position="272"/>
    </location>
</feature>
<dbReference type="Proteomes" id="UP000500938">
    <property type="component" value="Chromosome"/>
</dbReference>
<evidence type="ECO:0000256" key="1">
    <source>
        <dbReference type="ARBA" id="ARBA00001541"/>
    </source>
</evidence>
<dbReference type="EC" id="2.1.1.80" evidence="2"/>
<keyword evidence="8" id="KW-1185">Reference proteome</keyword>
<dbReference type="SUPFAM" id="SSF53335">
    <property type="entry name" value="S-adenosyl-L-methionine-dependent methyltransferases"/>
    <property type="match status" value="1"/>
</dbReference>
<dbReference type="InterPro" id="IPR022642">
    <property type="entry name" value="CheR_C"/>
</dbReference>
<dbReference type="KEGG" id="ggr:HKW67_10790"/>
<reference evidence="7 8" key="1">
    <citation type="submission" date="2020-05" db="EMBL/GenBank/DDBJ databases">
        <title>Complete genome sequence of Gemmatimonas greenlandica TET16.</title>
        <authorList>
            <person name="Zeng Y."/>
        </authorList>
    </citation>
    <scope>NUCLEOTIDE SEQUENCE [LARGE SCALE GENOMIC DNA]</scope>
    <source>
        <strain evidence="7 8">TET16</strain>
    </source>
</reference>
<keyword evidence="5" id="KW-0949">S-adenosyl-L-methionine</keyword>
<dbReference type="Pfam" id="PF03705">
    <property type="entry name" value="CheR_N"/>
    <property type="match status" value="1"/>
</dbReference>
<protein>
    <recommendedName>
        <fullName evidence="2">protein-glutamate O-methyltransferase</fullName>
        <ecNumber evidence="2">2.1.1.80</ecNumber>
    </recommendedName>
</protein>
<evidence type="ECO:0000256" key="2">
    <source>
        <dbReference type="ARBA" id="ARBA00012534"/>
    </source>
</evidence>
<dbReference type="Gene3D" id="1.10.155.10">
    <property type="entry name" value="Chemotaxis receptor methyltransferase CheR, N-terminal domain"/>
    <property type="match status" value="1"/>
</dbReference>
<sequence>MTDQTFRFFRTFAETHTGIVLDADKEYLVESRLVPVARAHGFASLDAMAAALMKRLPGALNKEVQEALTTNETSFFRDIHPFEMLRTVILPDVIARRRNDRSLTIWCAAASTGQEPFSVAMLIREHFPDLVDWKIKFIATDLSRPVLARAREGLFSQLEVNRGLPAPLLVKYFTRQGAQWQLREDIRQMVEFRELNLLERWPALGKCDVVMMRNVLIYFDVETKREILARCRELMPAHGYLMLGSAETTLMIDNSLRRVTGHKGIAYQLTTDAPIGRGQLHVA</sequence>
<organism evidence="7 8">
    <name type="scientific">Gemmatimonas groenlandica</name>
    <dbReference type="NCBI Taxonomy" id="2732249"/>
    <lineage>
        <taxon>Bacteria</taxon>
        <taxon>Pseudomonadati</taxon>
        <taxon>Gemmatimonadota</taxon>
        <taxon>Gemmatimonadia</taxon>
        <taxon>Gemmatimonadales</taxon>
        <taxon>Gemmatimonadaceae</taxon>
        <taxon>Gemmatimonas</taxon>
    </lineage>
</organism>
<dbReference type="AlphaFoldDB" id="A0A6M4IXB0"/>
<evidence type="ECO:0000256" key="3">
    <source>
        <dbReference type="ARBA" id="ARBA00022603"/>
    </source>
</evidence>
<dbReference type="EMBL" id="CP053085">
    <property type="protein sequence ID" value="QJR38197.1"/>
    <property type="molecule type" value="Genomic_DNA"/>
</dbReference>
<dbReference type="Pfam" id="PF01739">
    <property type="entry name" value="CheR"/>
    <property type="match status" value="1"/>
</dbReference>
<dbReference type="InterPro" id="IPR000780">
    <property type="entry name" value="CheR_MeTrfase"/>
</dbReference>